<dbReference type="KEGG" id="acad:UA74_07600"/>
<proteinExistence type="inferred from homology"/>
<evidence type="ECO:0000259" key="3">
    <source>
        <dbReference type="PROSITE" id="PS50801"/>
    </source>
</evidence>
<dbReference type="AlphaFoldDB" id="A0AAC9LC21"/>
<gene>
    <name evidence="4" type="ORF">UA74_07600</name>
</gene>
<sequence length="107" mass="11399">MSFEAYLGFTEGTATIHLAGELGESSTPVFRSLVDQAGTRPLERLVLQMSALRSISSAGVRALVWAHQMMGPRVEIILVGARAEVRETIRLAGFDHSITIATAGSSA</sequence>
<feature type="domain" description="STAS" evidence="3">
    <location>
        <begin position="11"/>
        <end position="107"/>
    </location>
</feature>
<protein>
    <recommendedName>
        <fullName evidence="2">Anti-sigma factor antagonist</fullName>
    </recommendedName>
</protein>
<dbReference type="Pfam" id="PF01740">
    <property type="entry name" value="STAS"/>
    <property type="match status" value="1"/>
</dbReference>
<evidence type="ECO:0000256" key="1">
    <source>
        <dbReference type="ARBA" id="ARBA00009013"/>
    </source>
</evidence>
<dbReference type="GO" id="GO:0043856">
    <property type="term" value="F:anti-sigma factor antagonist activity"/>
    <property type="evidence" value="ECO:0007669"/>
    <property type="project" value="InterPro"/>
</dbReference>
<comment type="similarity">
    <text evidence="1 2">Belongs to the anti-sigma-factor antagonist family.</text>
</comment>
<name>A0AAC9LC21_9PSEU</name>
<keyword evidence="5" id="KW-1185">Reference proteome</keyword>
<dbReference type="Proteomes" id="UP000185511">
    <property type="component" value="Chromosome"/>
</dbReference>
<dbReference type="Gene3D" id="3.30.750.24">
    <property type="entry name" value="STAS domain"/>
    <property type="match status" value="1"/>
</dbReference>
<organism evidence="4 5">
    <name type="scientific">Actinoalloteichus fjordicus</name>
    <dbReference type="NCBI Taxonomy" id="1612552"/>
    <lineage>
        <taxon>Bacteria</taxon>
        <taxon>Bacillati</taxon>
        <taxon>Actinomycetota</taxon>
        <taxon>Actinomycetes</taxon>
        <taxon>Pseudonocardiales</taxon>
        <taxon>Pseudonocardiaceae</taxon>
        <taxon>Actinoalloteichus</taxon>
    </lineage>
</organism>
<accession>A0AAC9LC21</accession>
<dbReference type="InterPro" id="IPR036513">
    <property type="entry name" value="STAS_dom_sf"/>
</dbReference>
<reference evidence="5" key="1">
    <citation type="submission" date="2016-06" db="EMBL/GenBank/DDBJ databases">
        <title>Complete genome sequence of Actinoalloteichus fjordicus DSM 46855 (=ADI127-17), type strain of the new species Actinoalloteichus fjordicus.</title>
        <authorList>
            <person name="Ruckert C."/>
            <person name="Nouioui I."/>
            <person name="Willmese J."/>
            <person name="van Wezel G."/>
            <person name="Klenk H.-P."/>
            <person name="Kalinowski J."/>
            <person name="Zotchev S.B."/>
        </authorList>
    </citation>
    <scope>NUCLEOTIDE SEQUENCE [LARGE SCALE GENOMIC DNA]</scope>
    <source>
        <strain evidence="5">ADI127-7</strain>
    </source>
</reference>
<dbReference type="PANTHER" id="PTHR33495">
    <property type="entry name" value="ANTI-SIGMA FACTOR ANTAGONIST TM_1081-RELATED-RELATED"/>
    <property type="match status" value="1"/>
</dbReference>
<dbReference type="InterPro" id="IPR002645">
    <property type="entry name" value="STAS_dom"/>
</dbReference>
<dbReference type="CDD" id="cd07043">
    <property type="entry name" value="STAS_anti-anti-sigma_factors"/>
    <property type="match status" value="1"/>
</dbReference>
<dbReference type="InterPro" id="IPR003658">
    <property type="entry name" value="Anti-sigma_ant"/>
</dbReference>
<dbReference type="NCBIfam" id="TIGR00377">
    <property type="entry name" value="ant_ant_sig"/>
    <property type="match status" value="1"/>
</dbReference>
<dbReference type="SUPFAM" id="SSF52091">
    <property type="entry name" value="SpoIIaa-like"/>
    <property type="match status" value="1"/>
</dbReference>
<evidence type="ECO:0000313" key="5">
    <source>
        <dbReference type="Proteomes" id="UP000185511"/>
    </source>
</evidence>
<evidence type="ECO:0000313" key="4">
    <source>
        <dbReference type="EMBL" id="APU13589.1"/>
    </source>
</evidence>
<dbReference type="RefSeq" id="WP_075739659.1">
    <property type="nucleotide sequence ID" value="NZ_CP016076.1"/>
</dbReference>
<dbReference type="PANTHER" id="PTHR33495:SF14">
    <property type="entry name" value="ANTI-SIGMA FACTOR ANTAGONIST"/>
    <property type="match status" value="1"/>
</dbReference>
<dbReference type="PROSITE" id="PS50801">
    <property type="entry name" value="STAS"/>
    <property type="match status" value="1"/>
</dbReference>
<dbReference type="EMBL" id="CP016076">
    <property type="protein sequence ID" value="APU13589.1"/>
    <property type="molecule type" value="Genomic_DNA"/>
</dbReference>
<evidence type="ECO:0000256" key="2">
    <source>
        <dbReference type="RuleBase" id="RU003749"/>
    </source>
</evidence>